<dbReference type="GO" id="GO:0045892">
    <property type="term" value="P:negative regulation of DNA-templated transcription"/>
    <property type="evidence" value="ECO:0007669"/>
    <property type="project" value="TreeGrafter"/>
</dbReference>
<keyword evidence="3" id="KW-0804">Transcription</keyword>
<organism evidence="8 9">
    <name type="scientific">Shouchella lehensis G1</name>
    <dbReference type="NCBI Taxonomy" id="1246626"/>
    <lineage>
        <taxon>Bacteria</taxon>
        <taxon>Bacillati</taxon>
        <taxon>Bacillota</taxon>
        <taxon>Bacilli</taxon>
        <taxon>Bacillales</taxon>
        <taxon>Bacillaceae</taxon>
        <taxon>Shouchella</taxon>
    </lineage>
</organism>
<evidence type="ECO:0000256" key="3">
    <source>
        <dbReference type="ARBA" id="ARBA00023163"/>
    </source>
</evidence>
<dbReference type="SMART" id="SM00346">
    <property type="entry name" value="HTH_ICLR"/>
    <property type="match status" value="1"/>
</dbReference>
<dbReference type="FunFam" id="1.10.10.10:FF:000056">
    <property type="entry name" value="IclR family transcriptional regulator"/>
    <property type="match status" value="1"/>
</dbReference>
<dbReference type="PANTHER" id="PTHR30136">
    <property type="entry name" value="HELIX-TURN-HELIX TRANSCRIPTIONAL REGULATOR, ICLR FAMILY"/>
    <property type="match status" value="1"/>
</dbReference>
<protein>
    <recommendedName>
        <fullName evidence="5">Glycerol operon regulatory protein</fullName>
    </recommendedName>
</protein>
<dbReference type="InterPro" id="IPR036390">
    <property type="entry name" value="WH_DNA-bd_sf"/>
</dbReference>
<comment type="function">
    <text evidence="4">May be an activator protein for the gylABX operon.</text>
</comment>
<reference evidence="8 9" key="1">
    <citation type="journal article" date="2014" name="Gene">
        <title>A comparative genomic analysis of the alkalitolerant soil bacterium Bacillus lehensis G1.</title>
        <authorList>
            <person name="Noor Y.M."/>
            <person name="Samsulrizal N.H."/>
            <person name="Jema'on N.A."/>
            <person name="Low K.O."/>
            <person name="Ramli A.N."/>
            <person name="Alias N.I."/>
            <person name="Damis S.I."/>
            <person name="Fuzi S.F."/>
            <person name="Isa M.N."/>
            <person name="Murad A.M."/>
            <person name="Raih M.F."/>
            <person name="Bakar F.D."/>
            <person name="Najimudin N."/>
            <person name="Mahadi N.M."/>
            <person name="Illias R.M."/>
        </authorList>
    </citation>
    <scope>NUCLEOTIDE SEQUENCE [LARGE SCALE GENOMIC DNA]</scope>
    <source>
        <strain evidence="8 9">G1</strain>
    </source>
</reference>
<proteinExistence type="predicted"/>
<dbReference type="Pfam" id="PF01614">
    <property type="entry name" value="IclR_C"/>
    <property type="match status" value="1"/>
</dbReference>
<dbReference type="Gene3D" id="3.30.450.40">
    <property type="match status" value="1"/>
</dbReference>
<dbReference type="OrthoDB" id="9791752at2"/>
<feature type="domain" description="HTH iclR-type" evidence="6">
    <location>
        <begin position="7"/>
        <end position="69"/>
    </location>
</feature>
<keyword evidence="2" id="KW-0238">DNA-binding</keyword>
<dbReference type="PROSITE" id="PS51078">
    <property type="entry name" value="ICLR_ED"/>
    <property type="match status" value="1"/>
</dbReference>
<dbReference type="STRING" id="1246626.BleG1_1091"/>
<dbReference type="HOGENOM" id="CLU_062618_7_1_9"/>
<dbReference type="GO" id="GO:0003700">
    <property type="term" value="F:DNA-binding transcription factor activity"/>
    <property type="evidence" value="ECO:0007669"/>
    <property type="project" value="TreeGrafter"/>
</dbReference>
<evidence type="ECO:0000256" key="1">
    <source>
        <dbReference type="ARBA" id="ARBA00023015"/>
    </source>
</evidence>
<evidence type="ECO:0000256" key="5">
    <source>
        <dbReference type="ARBA" id="ARBA00070406"/>
    </source>
</evidence>
<sequence>MEKRDSLRTVRRALSILDCFSFQKQELSLTQIANEIELAKSTTTRLLTSLETEMLVQRDDKTGKYKLGTKLIYLGQIAKDAYQLKDVMAPLMKQLRDETLETVNLYTIDRGKRVCILQFEGYQPLRHAVRIGELLSLHAGAGGKVLLAYQSEQRKQEAIKDLTMVEQNERLTELQQIKESGIAISIEEREIGLAAIAVAVPNRDGSVTHCLSISGLVQRFSNEKINEFKQRLKDAVAQVEHD</sequence>
<evidence type="ECO:0000259" key="6">
    <source>
        <dbReference type="PROSITE" id="PS51077"/>
    </source>
</evidence>
<evidence type="ECO:0000256" key="2">
    <source>
        <dbReference type="ARBA" id="ARBA00023125"/>
    </source>
</evidence>
<evidence type="ECO:0000256" key="4">
    <source>
        <dbReference type="ARBA" id="ARBA00058938"/>
    </source>
</evidence>
<dbReference type="InterPro" id="IPR050707">
    <property type="entry name" value="HTH_MetabolicPath_Reg"/>
</dbReference>
<dbReference type="Proteomes" id="UP000027142">
    <property type="component" value="Chromosome"/>
</dbReference>
<dbReference type="SUPFAM" id="SSF55781">
    <property type="entry name" value="GAF domain-like"/>
    <property type="match status" value="1"/>
</dbReference>
<dbReference type="GO" id="GO:0003677">
    <property type="term" value="F:DNA binding"/>
    <property type="evidence" value="ECO:0007669"/>
    <property type="project" value="UniProtKB-KW"/>
</dbReference>
<dbReference type="AlphaFoldDB" id="A0A060M0T2"/>
<dbReference type="EMBL" id="CP003923">
    <property type="protein sequence ID" value="AIC93694.1"/>
    <property type="molecule type" value="Genomic_DNA"/>
</dbReference>
<evidence type="ECO:0000313" key="8">
    <source>
        <dbReference type="EMBL" id="AIC93694.1"/>
    </source>
</evidence>
<dbReference type="eggNOG" id="COG1414">
    <property type="taxonomic scope" value="Bacteria"/>
</dbReference>
<feature type="domain" description="IclR-ED" evidence="7">
    <location>
        <begin position="70"/>
        <end position="242"/>
    </location>
</feature>
<gene>
    <name evidence="8" type="ORF">BleG1_1091</name>
</gene>
<dbReference type="Pfam" id="PF09339">
    <property type="entry name" value="HTH_IclR"/>
    <property type="match status" value="1"/>
</dbReference>
<keyword evidence="1" id="KW-0805">Transcription regulation</keyword>
<evidence type="ECO:0000313" key="9">
    <source>
        <dbReference type="Proteomes" id="UP000027142"/>
    </source>
</evidence>
<dbReference type="InterPro" id="IPR005471">
    <property type="entry name" value="Tscrpt_reg_IclR_N"/>
</dbReference>
<evidence type="ECO:0000259" key="7">
    <source>
        <dbReference type="PROSITE" id="PS51078"/>
    </source>
</evidence>
<dbReference type="KEGG" id="ble:BleG1_1091"/>
<keyword evidence="9" id="KW-1185">Reference proteome</keyword>
<dbReference type="PATRIC" id="fig|1246626.3.peg.1094"/>
<dbReference type="InterPro" id="IPR036388">
    <property type="entry name" value="WH-like_DNA-bd_sf"/>
</dbReference>
<dbReference type="InterPro" id="IPR029016">
    <property type="entry name" value="GAF-like_dom_sf"/>
</dbReference>
<dbReference type="Gene3D" id="1.10.10.10">
    <property type="entry name" value="Winged helix-like DNA-binding domain superfamily/Winged helix DNA-binding domain"/>
    <property type="match status" value="1"/>
</dbReference>
<dbReference type="InterPro" id="IPR014757">
    <property type="entry name" value="Tscrpt_reg_IclR_C"/>
</dbReference>
<dbReference type="PANTHER" id="PTHR30136:SF35">
    <property type="entry name" value="HTH-TYPE TRANSCRIPTIONAL REGULATOR RV1719"/>
    <property type="match status" value="1"/>
</dbReference>
<dbReference type="RefSeq" id="WP_038478092.1">
    <property type="nucleotide sequence ID" value="NZ_CP003923.1"/>
</dbReference>
<accession>A0A060M0T2</accession>
<name>A0A060M0T2_9BACI</name>
<dbReference type="PROSITE" id="PS51077">
    <property type="entry name" value="HTH_ICLR"/>
    <property type="match status" value="1"/>
</dbReference>
<dbReference type="SUPFAM" id="SSF46785">
    <property type="entry name" value="Winged helix' DNA-binding domain"/>
    <property type="match status" value="1"/>
</dbReference>